<dbReference type="InterPro" id="IPR022042">
    <property type="entry name" value="snRNA-activating_su3"/>
</dbReference>
<dbReference type="GO" id="GO:0042795">
    <property type="term" value="P:snRNA transcription by RNA polymerase II"/>
    <property type="evidence" value="ECO:0007669"/>
    <property type="project" value="TreeGrafter"/>
</dbReference>
<dbReference type="EMBL" id="BTRK01000002">
    <property type="protein sequence ID" value="GMR36395.1"/>
    <property type="molecule type" value="Genomic_DNA"/>
</dbReference>
<dbReference type="GO" id="GO:0003681">
    <property type="term" value="F:bent DNA binding"/>
    <property type="evidence" value="ECO:0007669"/>
    <property type="project" value="TreeGrafter"/>
</dbReference>
<evidence type="ECO:0008006" key="3">
    <source>
        <dbReference type="Google" id="ProtNLM"/>
    </source>
</evidence>
<protein>
    <recommendedName>
        <fullName evidence="3">Small nuclear RNA-activating complex polypeptide 3</fullName>
    </recommendedName>
</protein>
<sequence length="399" mass="46204">SAVANTSLLKMSMDWKFRSDEQWFISPVVHIQTFKETAEEEVQFTNSRMGISDEYEPEAGTLASFLGCSTKTTARVMKDISLDKLLEPEKRSLTDEYETLNQPSLILPEALKTHRMCMDRLKRFSDHSTKSTYHQKLRYYKWEMYGNRLSQISNETPRHITGDVILSLNIGSAYNRIQTDLENRSSNRMSPHLKMLVRGSTTLTQIREKIMCPSDFGTYIEEGKELEKPDPKFFNISLYPSSFIFIHDTFYVDTSRPECTDISKEIREFMASKSCFGPTKVESMTGVTIMDLTLRLGQPYMYIHSGNCEHMIIFTDLRLMTKDDEQDESKYPVVTFERGGDVRCFACKKMEAGMGVENNSRLPMTPAFFCDTCFKEFHFSHGQRLGEFKAFPYFHTNRI</sequence>
<dbReference type="GO" id="GO:0001006">
    <property type="term" value="F:RNA polymerase III type 3 promoter sequence-specific DNA binding"/>
    <property type="evidence" value="ECO:0007669"/>
    <property type="project" value="TreeGrafter"/>
</dbReference>
<evidence type="ECO:0000313" key="1">
    <source>
        <dbReference type="EMBL" id="GMR36395.1"/>
    </source>
</evidence>
<reference evidence="2" key="1">
    <citation type="submission" date="2022-10" db="EMBL/GenBank/DDBJ databases">
        <title>Genome assembly of Pristionchus species.</title>
        <authorList>
            <person name="Yoshida K."/>
            <person name="Sommer R.J."/>
        </authorList>
    </citation>
    <scope>NUCLEOTIDE SEQUENCE [LARGE SCALE GENOMIC DNA]</scope>
    <source>
        <strain evidence="2">RS5460</strain>
    </source>
</reference>
<dbReference type="Proteomes" id="UP001328107">
    <property type="component" value="Unassembled WGS sequence"/>
</dbReference>
<dbReference type="Pfam" id="PF12251">
    <property type="entry name" value="SNAPC3"/>
    <property type="match status" value="1"/>
</dbReference>
<name>A0AAN5CA61_9BILA</name>
<dbReference type="AlphaFoldDB" id="A0AAN5CA61"/>
<evidence type="ECO:0000313" key="2">
    <source>
        <dbReference type="Proteomes" id="UP001328107"/>
    </source>
</evidence>
<keyword evidence="2" id="KW-1185">Reference proteome</keyword>
<feature type="non-terminal residue" evidence="1">
    <location>
        <position position="1"/>
    </location>
</feature>
<dbReference type="GO" id="GO:0000978">
    <property type="term" value="F:RNA polymerase II cis-regulatory region sequence-specific DNA binding"/>
    <property type="evidence" value="ECO:0007669"/>
    <property type="project" value="TreeGrafter"/>
</dbReference>
<gene>
    <name evidence="1" type="ORF">PMAYCL1PPCAC_06590</name>
</gene>
<accession>A0AAN5CA61</accession>
<dbReference type="GO" id="GO:0042796">
    <property type="term" value="P:snRNA transcription by RNA polymerase III"/>
    <property type="evidence" value="ECO:0007669"/>
    <property type="project" value="TreeGrafter"/>
</dbReference>
<dbReference type="GO" id="GO:0001046">
    <property type="term" value="F:core promoter sequence-specific DNA binding"/>
    <property type="evidence" value="ECO:0007669"/>
    <property type="project" value="TreeGrafter"/>
</dbReference>
<dbReference type="PANTHER" id="PTHR13421">
    <property type="entry name" value="SNRNA-ACTIVATING PROTEIN COMPLEX SUBUNIT 3"/>
    <property type="match status" value="1"/>
</dbReference>
<dbReference type="GO" id="GO:0019185">
    <property type="term" value="C:snRNA-activating protein complex"/>
    <property type="evidence" value="ECO:0007669"/>
    <property type="project" value="TreeGrafter"/>
</dbReference>
<proteinExistence type="predicted"/>
<organism evidence="1 2">
    <name type="scientific">Pristionchus mayeri</name>
    <dbReference type="NCBI Taxonomy" id="1317129"/>
    <lineage>
        <taxon>Eukaryota</taxon>
        <taxon>Metazoa</taxon>
        <taxon>Ecdysozoa</taxon>
        <taxon>Nematoda</taxon>
        <taxon>Chromadorea</taxon>
        <taxon>Rhabditida</taxon>
        <taxon>Rhabditina</taxon>
        <taxon>Diplogasteromorpha</taxon>
        <taxon>Diplogasteroidea</taxon>
        <taxon>Neodiplogasteridae</taxon>
        <taxon>Pristionchus</taxon>
    </lineage>
</organism>
<comment type="caution">
    <text evidence="1">The sequence shown here is derived from an EMBL/GenBank/DDBJ whole genome shotgun (WGS) entry which is preliminary data.</text>
</comment>
<dbReference type="PANTHER" id="PTHR13421:SF22">
    <property type="entry name" value="SNRNA-ACTIVATING PROTEIN COMPLEX SUBUNIT 3"/>
    <property type="match status" value="1"/>
</dbReference>